<evidence type="ECO:0000256" key="2">
    <source>
        <dbReference type="ARBA" id="ARBA00012025"/>
    </source>
</evidence>
<dbReference type="SUPFAM" id="SSF55729">
    <property type="entry name" value="Acyl-CoA N-acyltransferases (Nat)"/>
    <property type="match status" value="1"/>
</dbReference>
<dbReference type="InterPro" id="IPR016181">
    <property type="entry name" value="Acyl_CoA_acyltransferase"/>
</dbReference>
<evidence type="ECO:0000256" key="3">
    <source>
        <dbReference type="ARBA" id="ARBA00022679"/>
    </source>
</evidence>
<evidence type="ECO:0000259" key="5">
    <source>
        <dbReference type="Pfam" id="PF04376"/>
    </source>
</evidence>
<dbReference type="InterPro" id="IPR007472">
    <property type="entry name" value="N-end_Aminoacyl_Trfase_C"/>
</dbReference>
<sequence>MALSCVQPFGYSSESCGYCKDASSGQRRPNSRASYYFSSKSLSVDVYQALVDRGWRRSGTIFYKPDVLRHCCPHYTIRLPAAELKPSKDQRRTVNKWNDFVLGDDYKKGAAKLHPVSKEEKARLKNGFDLLQEIRRADIDNVKRPPEPAHRFEVTLEPAGFTVEKFELFRDYQSHVHKEKPSEISQSGFKRFLCTSPLQQTSRQVDGKSQQLGSFHQCYRLDGRLIAMGVLDLLPHCVSGVYMLYHSDYEKWQFGKLSALREAALAIEGGYQYYYMGYYIHSCTKMRYKGDYKPQYVLDPESYDWDPLDGELKSLLDKKTYVSLSGERARKGFAISATSEGGVDMTSSDDDRARWPLPTAAEAGEAVRDGMSLFDLKIPGVMTVEEMESTLDLGSTPIRVRGQLALAKHLVSWEDGDIRQPHSIKGIIGELVACLGPEAASQIVVELG</sequence>
<dbReference type="PANTHER" id="PTHR21367">
    <property type="entry name" value="ARGININE-TRNA-PROTEIN TRANSFERASE 1"/>
    <property type="match status" value="1"/>
</dbReference>
<feature type="domain" description="N-end aminoacyl transferase N-terminal" evidence="5">
    <location>
        <begin position="15"/>
        <end position="92"/>
    </location>
</feature>
<organism evidence="7 8">
    <name type="scientific">Epicoccum nigrum</name>
    <name type="common">Soil fungus</name>
    <name type="synonym">Epicoccum purpurascens</name>
    <dbReference type="NCBI Taxonomy" id="105696"/>
    <lineage>
        <taxon>Eukaryota</taxon>
        <taxon>Fungi</taxon>
        <taxon>Dikarya</taxon>
        <taxon>Ascomycota</taxon>
        <taxon>Pezizomycotina</taxon>
        <taxon>Dothideomycetes</taxon>
        <taxon>Pleosporomycetidae</taxon>
        <taxon>Pleosporales</taxon>
        <taxon>Pleosporineae</taxon>
        <taxon>Didymellaceae</taxon>
        <taxon>Epicoccum</taxon>
    </lineage>
</organism>
<gene>
    <name evidence="7" type="ORF">B5807_05105</name>
</gene>
<feature type="domain" description="N-end rule aminoacyl transferase C-terminal" evidence="6">
    <location>
        <begin position="164"/>
        <end position="299"/>
    </location>
</feature>
<comment type="similarity">
    <text evidence="1">Belongs to the R-transferase family.</text>
</comment>
<keyword evidence="8" id="KW-1185">Reference proteome</keyword>
<dbReference type="InterPro" id="IPR007471">
    <property type="entry name" value="N-end_Aminoacyl_Trfase_N"/>
</dbReference>
<dbReference type="Pfam" id="PF04376">
    <property type="entry name" value="ATE_N"/>
    <property type="match status" value="1"/>
</dbReference>
<accession>A0A1Y2M4V7</accession>
<dbReference type="EC" id="2.3.2.8" evidence="2"/>
<dbReference type="InParanoid" id="A0A1Y2M4V7"/>
<keyword evidence="4" id="KW-0012">Acyltransferase</keyword>
<dbReference type="GO" id="GO:0004057">
    <property type="term" value="F:arginyl-tRNA--protein transferase activity"/>
    <property type="evidence" value="ECO:0007669"/>
    <property type="project" value="UniProtKB-EC"/>
</dbReference>
<evidence type="ECO:0000313" key="7">
    <source>
        <dbReference type="EMBL" id="OSS50477.1"/>
    </source>
</evidence>
<dbReference type="Pfam" id="PF04377">
    <property type="entry name" value="ATE_C"/>
    <property type="match status" value="1"/>
</dbReference>
<dbReference type="AlphaFoldDB" id="A0A1Y2M4V7"/>
<evidence type="ECO:0000259" key="6">
    <source>
        <dbReference type="Pfam" id="PF04377"/>
    </source>
</evidence>
<dbReference type="EMBL" id="KZ107842">
    <property type="protein sequence ID" value="OSS50477.1"/>
    <property type="molecule type" value="Genomic_DNA"/>
</dbReference>
<dbReference type="InterPro" id="IPR030700">
    <property type="entry name" value="N-end_Aminoacyl_Trfase"/>
</dbReference>
<dbReference type="STRING" id="105696.A0A1Y2M4V7"/>
<evidence type="ECO:0000313" key="8">
    <source>
        <dbReference type="Proteomes" id="UP000193240"/>
    </source>
</evidence>
<dbReference type="PANTHER" id="PTHR21367:SF1">
    <property type="entry name" value="ARGINYL-TRNA--PROTEIN TRANSFERASE 1"/>
    <property type="match status" value="1"/>
</dbReference>
<keyword evidence="3" id="KW-0808">Transferase</keyword>
<dbReference type="OMA" id="KYQTAIH"/>
<protein>
    <recommendedName>
        <fullName evidence="2">arginyltransferase</fullName>
        <ecNumber evidence="2">2.3.2.8</ecNumber>
    </recommendedName>
</protein>
<dbReference type="GO" id="GO:0005737">
    <property type="term" value="C:cytoplasm"/>
    <property type="evidence" value="ECO:0007669"/>
    <property type="project" value="TreeGrafter"/>
</dbReference>
<evidence type="ECO:0000256" key="1">
    <source>
        <dbReference type="ARBA" id="ARBA00009991"/>
    </source>
</evidence>
<name>A0A1Y2M4V7_EPING</name>
<proteinExistence type="inferred from homology"/>
<dbReference type="Proteomes" id="UP000193240">
    <property type="component" value="Unassembled WGS sequence"/>
</dbReference>
<reference evidence="7 8" key="1">
    <citation type="journal article" date="2017" name="Genome Announc.">
        <title>Genome sequence of the saprophytic ascomycete Epicoccum nigrum ICMP 19927 strain isolated from New Zealand.</title>
        <authorList>
            <person name="Fokin M."/>
            <person name="Fleetwood D."/>
            <person name="Weir B.S."/>
            <person name="Villas-Boas S.G."/>
        </authorList>
    </citation>
    <scope>NUCLEOTIDE SEQUENCE [LARGE SCALE GENOMIC DNA]</scope>
    <source>
        <strain evidence="7 8">ICMP 19927</strain>
    </source>
</reference>
<evidence type="ECO:0000256" key="4">
    <source>
        <dbReference type="ARBA" id="ARBA00023315"/>
    </source>
</evidence>